<reference evidence="5 6" key="1">
    <citation type="submission" date="2021-06" db="EMBL/GenBank/DDBJ databases">
        <authorList>
            <person name="Lee D.H."/>
        </authorList>
    </citation>
    <scope>NUCLEOTIDE SEQUENCE [LARGE SCALE GENOMIC DNA]</scope>
    <source>
        <strain evidence="5 6">MMS21-HV4-11</strain>
    </source>
</reference>
<dbReference type="PANTHER" id="PTHR11360">
    <property type="entry name" value="MONOCARBOXYLATE TRANSPORTER"/>
    <property type="match status" value="1"/>
</dbReference>
<feature type="transmembrane region" description="Helical" evidence="4">
    <location>
        <begin position="224"/>
        <end position="249"/>
    </location>
</feature>
<keyword evidence="6" id="KW-1185">Reference proteome</keyword>
<evidence type="ECO:0000256" key="2">
    <source>
        <dbReference type="ARBA" id="ARBA00022989"/>
    </source>
</evidence>
<proteinExistence type="predicted"/>
<protein>
    <submittedName>
        <fullName evidence="5">MFS transporter</fullName>
    </submittedName>
</protein>
<dbReference type="EMBL" id="JAHOPB010000001">
    <property type="protein sequence ID" value="MBU8875604.1"/>
    <property type="molecule type" value="Genomic_DNA"/>
</dbReference>
<dbReference type="InterPro" id="IPR011701">
    <property type="entry name" value="MFS"/>
</dbReference>
<feature type="transmembrane region" description="Helical" evidence="4">
    <location>
        <begin position="108"/>
        <end position="131"/>
    </location>
</feature>
<feature type="transmembrane region" description="Helical" evidence="4">
    <location>
        <begin position="261"/>
        <end position="280"/>
    </location>
</feature>
<feature type="transmembrane region" description="Helical" evidence="4">
    <location>
        <begin position="292"/>
        <end position="311"/>
    </location>
</feature>
<feature type="transmembrane region" description="Helical" evidence="4">
    <location>
        <begin position="176"/>
        <end position="192"/>
    </location>
</feature>
<evidence type="ECO:0000256" key="3">
    <source>
        <dbReference type="ARBA" id="ARBA00023136"/>
    </source>
</evidence>
<organism evidence="5 6">
    <name type="scientific">Reyranella humidisoli</name>
    <dbReference type="NCBI Taxonomy" id="2849149"/>
    <lineage>
        <taxon>Bacteria</taxon>
        <taxon>Pseudomonadati</taxon>
        <taxon>Pseudomonadota</taxon>
        <taxon>Alphaproteobacteria</taxon>
        <taxon>Hyphomicrobiales</taxon>
        <taxon>Reyranellaceae</taxon>
        <taxon>Reyranella</taxon>
    </lineage>
</organism>
<evidence type="ECO:0000313" key="6">
    <source>
        <dbReference type="Proteomes" id="UP000727907"/>
    </source>
</evidence>
<dbReference type="RefSeq" id="WP_216963113.1">
    <property type="nucleotide sequence ID" value="NZ_JAHOPB010000001.1"/>
</dbReference>
<feature type="transmembrane region" description="Helical" evidence="4">
    <location>
        <begin position="56"/>
        <end position="76"/>
    </location>
</feature>
<feature type="transmembrane region" description="Helical" evidence="4">
    <location>
        <begin position="383"/>
        <end position="404"/>
    </location>
</feature>
<feature type="transmembrane region" description="Helical" evidence="4">
    <location>
        <begin position="317"/>
        <end position="339"/>
    </location>
</feature>
<keyword evidence="1 4" id="KW-0812">Transmembrane</keyword>
<dbReference type="InterPro" id="IPR050327">
    <property type="entry name" value="Proton-linked_MCT"/>
</dbReference>
<evidence type="ECO:0000256" key="4">
    <source>
        <dbReference type="SAM" id="Phobius"/>
    </source>
</evidence>
<gene>
    <name evidence="5" type="ORF">KQ910_17655</name>
</gene>
<comment type="caution">
    <text evidence="5">The sequence shown here is derived from an EMBL/GenBank/DDBJ whole genome shotgun (WGS) entry which is preliminary data.</text>
</comment>
<feature type="transmembrane region" description="Helical" evidence="4">
    <location>
        <begin position="143"/>
        <end position="164"/>
    </location>
</feature>
<evidence type="ECO:0000313" key="5">
    <source>
        <dbReference type="EMBL" id="MBU8875604.1"/>
    </source>
</evidence>
<evidence type="ECO:0000256" key="1">
    <source>
        <dbReference type="ARBA" id="ARBA00022692"/>
    </source>
</evidence>
<name>A0ABS6ILZ0_9HYPH</name>
<feature type="transmembrane region" description="Helical" evidence="4">
    <location>
        <begin position="83"/>
        <end position="102"/>
    </location>
</feature>
<feature type="transmembrane region" description="Helical" evidence="4">
    <location>
        <begin position="17"/>
        <end position="36"/>
    </location>
</feature>
<keyword evidence="3 4" id="KW-0472">Membrane</keyword>
<dbReference type="Proteomes" id="UP000727907">
    <property type="component" value="Unassembled WGS sequence"/>
</dbReference>
<feature type="transmembrane region" description="Helical" evidence="4">
    <location>
        <begin position="360"/>
        <end position="377"/>
    </location>
</feature>
<dbReference type="Pfam" id="PF07690">
    <property type="entry name" value="MFS_1"/>
    <property type="match status" value="1"/>
</dbReference>
<dbReference type="PANTHER" id="PTHR11360:SF284">
    <property type="entry name" value="EG:103B4.3 PROTEIN-RELATED"/>
    <property type="match status" value="1"/>
</dbReference>
<accession>A0ABS6ILZ0</accession>
<sequence length="408" mass="43474">MAEAKAAGPWRKRPSTILWMLSLGQLISWGLVYYTFPLFVVPMTQELGWSRSAMFGALSAGLLTAGLCSITVGAWIDRGHGRLLMTCGSVLAALLFFLWSRIDSLPMFYVLWVGLGACQAVTLYEPAFAVITRVYGPRYKQAILLMTFLGGLASTFGIPFAQLLIERIGWRPSLDVMGIIVLGVALMHWLIVPGPQEKAVPIAAPKPVEEGVAKRSPLATAIRVPAFWGLVVAFAGYGLAFSAMSFHLIPLLDDRGVPIGVVMAIIALIGPMQVVGRVLLMVGQRHITTIQLGALIYFAFPISMGFLATGITDVYPLILFAVVYGVANGLVTILRGMAVPEFIGPEGYGVVSGALTMPTNVMRAAGPLLASLAWGAFGGYTPVLWGLAVIMLVAAAGFAAAAFLSKRA</sequence>
<keyword evidence="2 4" id="KW-1133">Transmembrane helix</keyword>